<proteinExistence type="predicted"/>
<dbReference type="EMBL" id="JACXVP010000011">
    <property type="protein sequence ID" value="KAG5577487.1"/>
    <property type="molecule type" value="Genomic_DNA"/>
</dbReference>
<comment type="caution">
    <text evidence="1">The sequence shown here is derived from an EMBL/GenBank/DDBJ whole genome shotgun (WGS) entry which is preliminary data.</text>
</comment>
<keyword evidence="2" id="KW-1185">Reference proteome</keyword>
<reference evidence="1 2" key="1">
    <citation type="submission" date="2020-09" db="EMBL/GenBank/DDBJ databases">
        <title>De no assembly of potato wild relative species, Solanum commersonii.</title>
        <authorList>
            <person name="Cho K."/>
        </authorList>
    </citation>
    <scope>NUCLEOTIDE SEQUENCE [LARGE SCALE GENOMIC DNA]</scope>
    <source>
        <strain evidence="1">LZ3.2</strain>
        <tissue evidence="1">Leaf</tissue>
    </source>
</reference>
<gene>
    <name evidence="1" type="ORF">H5410_057621</name>
</gene>
<sequence>MEPRLEFKRWEETHSTSQLRWGYTKDKFLALSYLPRLEVWRQTLESKGLRLSRTKMEYLECKFRVRLAMQYGS</sequence>
<accession>A0A9J5WQJ8</accession>
<protein>
    <submittedName>
        <fullName evidence="1">Uncharacterized protein</fullName>
    </submittedName>
</protein>
<evidence type="ECO:0000313" key="2">
    <source>
        <dbReference type="Proteomes" id="UP000824120"/>
    </source>
</evidence>
<name>A0A9J5WQJ8_SOLCO</name>
<dbReference type="Proteomes" id="UP000824120">
    <property type="component" value="Chromosome 11"/>
</dbReference>
<organism evidence="1 2">
    <name type="scientific">Solanum commersonii</name>
    <name type="common">Commerson's wild potato</name>
    <name type="synonym">Commerson's nightshade</name>
    <dbReference type="NCBI Taxonomy" id="4109"/>
    <lineage>
        <taxon>Eukaryota</taxon>
        <taxon>Viridiplantae</taxon>
        <taxon>Streptophyta</taxon>
        <taxon>Embryophyta</taxon>
        <taxon>Tracheophyta</taxon>
        <taxon>Spermatophyta</taxon>
        <taxon>Magnoliopsida</taxon>
        <taxon>eudicotyledons</taxon>
        <taxon>Gunneridae</taxon>
        <taxon>Pentapetalae</taxon>
        <taxon>asterids</taxon>
        <taxon>lamiids</taxon>
        <taxon>Solanales</taxon>
        <taxon>Solanaceae</taxon>
        <taxon>Solanoideae</taxon>
        <taxon>Solaneae</taxon>
        <taxon>Solanum</taxon>
    </lineage>
</organism>
<evidence type="ECO:0000313" key="1">
    <source>
        <dbReference type="EMBL" id="KAG5577487.1"/>
    </source>
</evidence>
<dbReference type="AlphaFoldDB" id="A0A9J5WQJ8"/>